<dbReference type="EMBL" id="AP028910">
    <property type="protein sequence ID" value="BES89794.1"/>
    <property type="molecule type" value="Genomic_DNA"/>
</dbReference>
<reference evidence="1 2" key="1">
    <citation type="submission" date="2023-09" db="EMBL/GenBank/DDBJ databases">
        <title>Nesidiocoris tenuis whole genome shotgun sequence.</title>
        <authorList>
            <person name="Shibata T."/>
            <person name="Shimoda M."/>
            <person name="Kobayashi T."/>
            <person name="Uehara T."/>
        </authorList>
    </citation>
    <scope>NUCLEOTIDE SEQUENCE [LARGE SCALE GENOMIC DNA]</scope>
    <source>
        <strain evidence="1 2">Japan</strain>
    </source>
</reference>
<name>A0ABN7AEL3_9HEMI</name>
<accession>A0ABN7AEL3</accession>
<organism evidence="1 2">
    <name type="scientific">Nesidiocoris tenuis</name>
    <dbReference type="NCBI Taxonomy" id="355587"/>
    <lineage>
        <taxon>Eukaryota</taxon>
        <taxon>Metazoa</taxon>
        <taxon>Ecdysozoa</taxon>
        <taxon>Arthropoda</taxon>
        <taxon>Hexapoda</taxon>
        <taxon>Insecta</taxon>
        <taxon>Pterygota</taxon>
        <taxon>Neoptera</taxon>
        <taxon>Paraneoptera</taxon>
        <taxon>Hemiptera</taxon>
        <taxon>Heteroptera</taxon>
        <taxon>Panheteroptera</taxon>
        <taxon>Cimicomorpha</taxon>
        <taxon>Miridae</taxon>
        <taxon>Dicyphina</taxon>
        <taxon>Nesidiocoris</taxon>
    </lineage>
</organism>
<proteinExistence type="predicted"/>
<evidence type="ECO:0008006" key="3">
    <source>
        <dbReference type="Google" id="ProtNLM"/>
    </source>
</evidence>
<sequence>MERLLALARSGSCDARFNWVLQLRNLAVSCGSELSLDDMSNPAVLISNIDTVLIRGSDFFQDSDLVSVLESRYSEARLPYDRCSGPQQYLTLSWSHRLLRPVAQIRRAGSHNARILVNGLSARFNAQERCPLCNWKLPNSIVHFLFECPLLTNPRVKCLAPLMNPGLTPIEQYEKLLTSQ</sequence>
<keyword evidence="2" id="KW-1185">Reference proteome</keyword>
<evidence type="ECO:0000313" key="2">
    <source>
        <dbReference type="Proteomes" id="UP001307889"/>
    </source>
</evidence>
<dbReference type="Proteomes" id="UP001307889">
    <property type="component" value="Chromosome 2"/>
</dbReference>
<gene>
    <name evidence="1" type="ORF">NTJ_02601</name>
</gene>
<evidence type="ECO:0000313" key="1">
    <source>
        <dbReference type="EMBL" id="BES89794.1"/>
    </source>
</evidence>
<protein>
    <recommendedName>
        <fullName evidence="3">Reverse transcriptase zinc-binding domain-containing protein</fullName>
    </recommendedName>
</protein>